<feature type="region of interest" description="Disordered" evidence="1">
    <location>
        <begin position="32"/>
        <end position="57"/>
    </location>
</feature>
<dbReference type="Pfam" id="PF10396">
    <property type="entry name" value="TrmE_N"/>
    <property type="match status" value="1"/>
</dbReference>
<dbReference type="EMBL" id="JBJVNE010000264">
    <property type="protein sequence ID" value="MFM9653720.1"/>
    <property type="molecule type" value="Genomic_DNA"/>
</dbReference>
<feature type="domain" description="GTP-binding protein TrmE N-terminal" evidence="2">
    <location>
        <begin position="4"/>
        <end position="54"/>
    </location>
</feature>
<dbReference type="Gene3D" id="3.30.1360.120">
    <property type="entry name" value="Probable tRNA modification gtpase trme, domain 1"/>
    <property type="match status" value="1"/>
</dbReference>
<keyword evidence="4" id="KW-1185">Reference proteome</keyword>
<feature type="non-terminal residue" evidence="3">
    <location>
        <position position="57"/>
    </location>
</feature>
<dbReference type="Proteomes" id="UP001631993">
    <property type="component" value="Unassembled WGS sequence"/>
</dbReference>
<name>A0ABW9IZ70_STRGJ</name>
<protein>
    <recommendedName>
        <fullName evidence="2">GTP-binding protein TrmE N-terminal domain-containing protein</fullName>
    </recommendedName>
</protein>
<proteinExistence type="predicted"/>
<evidence type="ECO:0000259" key="2">
    <source>
        <dbReference type="Pfam" id="PF10396"/>
    </source>
</evidence>
<dbReference type="SUPFAM" id="SSF103025">
    <property type="entry name" value="Folate-binding domain"/>
    <property type="match status" value="1"/>
</dbReference>
<evidence type="ECO:0000313" key="4">
    <source>
        <dbReference type="Proteomes" id="UP001631993"/>
    </source>
</evidence>
<sequence>MAETIFALASGAGVSGVAFIRLSGPDAGRAVETLTGRPPPPPRQAALRRFRDGAGRE</sequence>
<accession>A0ABW9IZ70</accession>
<organism evidence="3 4">
    <name type="scientific">Streptomyces galilaeus</name>
    <dbReference type="NCBI Taxonomy" id="33899"/>
    <lineage>
        <taxon>Bacteria</taxon>
        <taxon>Bacillati</taxon>
        <taxon>Actinomycetota</taxon>
        <taxon>Actinomycetes</taxon>
        <taxon>Kitasatosporales</taxon>
        <taxon>Streptomycetaceae</taxon>
        <taxon>Streptomyces</taxon>
    </lineage>
</organism>
<gene>
    <name evidence="3" type="ORF">ACKI1S_47770</name>
</gene>
<dbReference type="RefSeq" id="WP_409097950.1">
    <property type="nucleotide sequence ID" value="NZ_JBJVNE010000264.1"/>
</dbReference>
<dbReference type="InterPro" id="IPR027266">
    <property type="entry name" value="TrmE/GcvT-like"/>
</dbReference>
<dbReference type="InterPro" id="IPR018948">
    <property type="entry name" value="GTP-bd_TrmE_N"/>
</dbReference>
<comment type="caution">
    <text evidence="3">The sequence shown here is derived from an EMBL/GenBank/DDBJ whole genome shotgun (WGS) entry which is preliminary data.</text>
</comment>
<evidence type="ECO:0000256" key="1">
    <source>
        <dbReference type="SAM" id="MobiDB-lite"/>
    </source>
</evidence>
<evidence type="ECO:0000313" key="3">
    <source>
        <dbReference type="EMBL" id="MFM9653720.1"/>
    </source>
</evidence>
<reference evidence="3 4" key="1">
    <citation type="submission" date="2024-12" db="EMBL/GenBank/DDBJ databases">
        <title>Forecasting of Potato common scab and diversities of Pathogenic streptomyces spp. in china.</title>
        <authorList>
            <person name="Handique U."/>
            <person name="Wu J."/>
        </authorList>
    </citation>
    <scope>NUCLEOTIDE SEQUENCE [LARGE SCALE GENOMIC DNA]</scope>
    <source>
        <strain evidence="3 4">ZRIMU1585</strain>
    </source>
</reference>